<dbReference type="CDD" id="cd06261">
    <property type="entry name" value="TM_PBP2"/>
    <property type="match status" value="1"/>
</dbReference>
<accession>A0A316C174</accession>
<dbReference type="OrthoDB" id="9782004at2"/>
<evidence type="ECO:0000256" key="2">
    <source>
        <dbReference type="ARBA" id="ARBA00022448"/>
    </source>
</evidence>
<dbReference type="Gene3D" id="1.10.3720.10">
    <property type="entry name" value="MetI-like"/>
    <property type="match status" value="1"/>
</dbReference>
<evidence type="ECO:0000313" key="11">
    <source>
        <dbReference type="Proteomes" id="UP000245396"/>
    </source>
</evidence>
<dbReference type="PANTHER" id="PTHR43357:SF4">
    <property type="entry name" value="INNER MEMBRANE ABC TRANSPORTER PERMEASE PROTEIN YDCV"/>
    <property type="match status" value="1"/>
</dbReference>
<feature type="transmembrane region" description="Helical" evidence="8">
    <location>
        <begin position="142"/>
        <end position="165"/>
    </location>
</feature>
<keyword evidence="6 8" id="KW-1133">Transmembrane helix</keyword>
<evidence type="ECO:0000256" key="4">
    <source>
        <dbReference type="ARBA" id="ARBA00022519"/>
    </source>
</evidence>
<reference evidence="10 11" key="1">
    <citation type="submission" date="2018-05" db="EMBL/GenBank/DDBJ databases">
        <title>Genomic Encyclopedia of Type Strains, Phase IV (KMG-IV): sequencing the most valuable type-strain genomes for metagenomic binning, comparative biology and taxonomic classification.</title>
        <authorList>
            <person name="Goeker M."/>
        </authorList>
    </citation>
    <scope>NUCLEOTIDE SEQUENCE [LARGE SCALE GENOMIC DNA]</scope>
    <source>
        <strain evidence="10 11">DSM 6986</strain>
    </source>
</reference>
<keyword evidence="4" id="KW-0997">Cell inner membrane</keyword>
<comment type="subcellular location">
    <subcellularLocation>
        <location evidence="1">Cell inner membrane</location>
        <topology evidence="1">Multi-pass membrane protein</topology>
    </subcellularLocation>
    <subcellularLocation>
        <location evidence="8">Cell membrane</location>
        <topology evidence="8">Multi-pass membrane protein</topology>
    </subcellularLocation>
</comment>
<keyword evidence="7 8" id="KW-0472">Membrane</keyword>
<feature type="transmembrane region" description="Helical" evidence="8">
    <location>
        <begin position="15"/>
        <end position="39"/>
    </location>
</feature>
<evidence type="ECO:0000256" key="5">
    <source>
        <dbReference type="ARBA" id="ARBA00022692"/>
    </source>
</evidence>
<comment type="similarity">
    <text evidence="8">Belongs to the binding-protein-dependent transport system permease family.</text>
</comment>
<keyword evidence="11" id="KW-1185">Reference proteome</keyword>
<dbReference type="GO" id="GO:0005886">
    <property type="term" value="C:plasma membrane"/>
    <property type="evidence" value="ECO:0007669"/>
    <property type="project" value="UniProtKB-SubCell"/>
</dbReference>
<dbReference type="PROSITE" id="PS50928">
    <property type="entry name" value="ABC_TM1"/>
    <property type="match status" value="1"/>
</dbReference>
<dbReference type="InterPro" id="IPR035906">
    <property type="entry name" value="MetI-like_sf"/>
</dbReference>
<dbReference type="Proteomes" id="UP000245396">
    <property type="component" value="Unassembled WGS sequence"/>
</dbReference>
<feature type="transmembrane region" description="Helical" evidence="8">
    <location>
        <begin position="237"/>
        <end position="259"/>
    </location>
</feature>
<gene>
    <name evidence="10" type="ORF">C7441_10943</name>
</gene>
<feature type="transmembrane region" description="Helical" evidence="8">
    <location>
        <begin position="195"/>
        <end position="217"/>
    </location>
</feature>
<dbReference type="STRING" id="1192868.GCA_000304395_00356"/>
<comment type="caution">
    <text evidence="10">The sequence shown here is derived from an EMBL/GenBank/DDBJ whole genome shotgun (WGS) entry which is preliminary data.</text>
</comment>
<feature type="transmembrane region" description="Helical" evidence="8">
    <location>
        <begin position="108"/>
        <end position="130"/>
    </location>
</feature>
<feature type="transmembrane region" description="Helical" evidence="8">
    <location>
        <begin position="72"/>
        <end position="96"/>
    </location>
</feature>
<evidence type="ECO:0000256" key="1">
    <source>
        <dbReference type="ARBA" id="ARBA00004429"/>
    </source>
</evidence>
<keyword evidence="2 8" id="KW-0813">Transport</keyword>
<evidence type="ECO:0000313" key="10">
    <source>
        <dbReference type="EMBL" id="PWJ82275.1"/>
    </source>
</evidence>
<dbReference type="EMBL" id="QGGG01000009">
    <property type="protein sequence ID" value="PWJ82275.1"/>
    <property type="molecule type" value="Genomic_DNA"/>
</dbReference>
<keyword evidence="5 8" id="KW-0812">Transmembrane</keyword>
<evidence type="ECO:0000256" key="6">
    <source>
        <dbReference type="ARBA" id="ARBA00022989"/>
    </source>
</evidence>
<dbReference type="PANTHER" id="PTHR43357">
    <property type="entry name" value="INNER MEMBRANE ABC TRANSPORTER PERMEASE PROTEIN YDCV"/>
    <property type="match status" value="1"/>
</dbReference>
<keyword evidence="3" id="KW-1003">Cell membrane</keyword>
<dbReference type="GO" id="GO:0055085">
    <property type="term" value="P:transmembrane transport"/>
    <property type="evidence" value="ECO:0007669"/>
    <property type="project" value="InterPro"/>
</dbReference>
<dbReference type="Pfam" id="PF00528">
    <property type="entry name" value="BPD_transp_1"/>
    <property type="match status" value="1"/>
</dbReference>
<organism evidence="10 11">
    <name type="scientific">Pseudaminobacter salicylatoxidans</name>
    <dbReference type="NCBI Taxonomy" id="93369"/>
    <lineage>
        <taxon>Bacteria</taxon>
        <taxon>Pseudomonadati</taxon>
        <taxon>Pseudomonadota</taxon>
        <taxon>Alphaproteobacteria</taxon>
        <taxon>Hyphomicrobiales</taxon>
        <taxon>Phyllobacteriaceae</taxon>
        <taxon>Pseudaminobacter</taxon>
    </lineage>
</organism>
<protein>
    <submittedName>
        <fullName evidence="10">Putative spermidine/putrescine transport system permease protein</fullName>
    </submittedName>
</protein>
<evidence type="ECO:0000256" key="3">
    <source>
        <dbReference type="ARBA" id="ARBA00022475"/>
    </source>
</evidence>
<dbReference type="SUPFAM" id="SSF161098">
    <property type="entry name" value="MetI-like"/>
    <property type="match status" value="1"/>
</dbReference>
<dbReference type="AlphaFoldDB" id="A0A316C174"/>
<evidence type="ECO:0000256" key="7">
    <source>
        <dbReference type="ARBA" id="ARBA00023136"/>
    </source>
</evidence>
<dbReference type="RefSeq" id="WP_109613297.1">
    <property type="nucleotide sequence ID" value="NZ_QGGG01000009.1"/>
</dbReference>
<feature type="domain" description="ABC transmembrane type-1" evidence="9">
    <location>
        <begin position="70"/>
        <end position="259"/>
    </location>
</feature>
<evidence type="ECO:0000259" key="9">
    <source>
        <dbReference type="PROSITE" id="PS50928"/>
    </source>
</evidence>
<evidence type="ECO:0000256" key="8">
    <source>
        <dbReference type="RuleBase" id="RU363032"/>
    </source>
</evidence>
<name>A0A316C174_PSESE</name>
<sequence length="270" mass="30037">MRGAGGVEKTIWDRLFLVLVAAIYIFLMFPIVLVVLLSFNSGEFLAFPLEGFSLRWFEALFSNTRFLEATSYSLRIAAISMIVNGVIGTLAAIYVARHAGNNRDRIRLVMTSPLLVPEILTAIALLFYFYEIGIGTDYSIGIQIGHIVVTFPYVFLNVSSALFNFDRSQEEAARSLGAGGWMTFRRVTLPAIKPGIITGCLFAFVISFDIFNISLLLKSLGRNTLPLELFDYLRFNFDPTAAAIASLSIFLTFAAILIIDRTVGLRSLRF</sequence>
<dbReference type="InterPro" id="IPR000515">
    <property type="entry name" value="MetI-like"/>
</dbReference>
<proteinExistence type="inferred from homology"/>